<dbReference type="InterPro" id="IPR010895">
    <property type="entry name" value="CHRD"/>
</dbReference>
<sequence length="190" mass="19581">MKSLLFASMLSVAGAAQAHLTIFEGTFAPEAAGATGSGTLRLEYDELDNTLFIQADWKGLSGTTANAHIHCCTAAPFTGTAGVALAENGRLPGFAAGITDAYTRVIDLSLTTMYGGGFVTASGGTANGARDRLLANLTSGQAYFNIHTSTFGGGEIRAFVTQVPEPQTCAMLIAGLGVLGWAARRTRTQA</sequence>
<organism evidence="3 4">
    <name type="scientific">Pseudaquabacterium pictum</name>
    <dbReference type="NCBI Taxonomy" id="2315236"/>
    <lineage>
        <taxon>Bacteria</taxon>
        <taxon>Pseudomonadati</taxon>
        <taxon>Pseudomonadota</taxon>
        <taxon>Betaproteobacteria</taxon>
        <taxon>Burkholderiales</taxon>
        <taxon>Sphaerotilaceae</taxon>
        <taxon>Pseudaquabacterium</taxon>
    </lineage>
</organism>
<dbReference type="Pfam" id="PF07452">
    <property type="entry name" value="CHRD"/>
    <property type="match status" value="1"/>
</dbReference>
<evidence type="ECO:0000313" key="3">
    <source>
        <dbReference type="EMBL" id="GCL64152.1"/>
    </source>
</evidence>
<dbReference type="EMBL" id="BJCL01000008">
    <property type="protein sequence ID" value="GCL64152.1"/>
    <property type="molecule type" value="Genomic_DNA"/>
</dbReference>
<accession>A0A480AVF1</accession>
<evidence type="ECO:0000256" key="1">
    <source>
        <dbReference type="SAM" id="SignalP"/>
    </source>
</evidence>
<evidence type="ECO:0000313" key="4">
    <source>
        <dbReference type="Proteomes" id="UP000301751"/>
    </source>
</evidence>
<protein>
    <recommendedName>
        <fullName evidence="2">CHRD domain-containing protein</fullName>
    </recommendedName>
</protein>
<dbReference type="Proteomes" id="UP000301751">
    <property type="component" value="Unassembled WGS sequence"/>
</dbReference>
<dbReference type="AlphaFoldDB" id="A0A480AVF1"/>
<dbReference type="Pfam" id="PF07589">
    <property type="entry name" value="PEP-CTERM"/>
    <property type="match status" value="1"/>
</dbReference>
<feature type="signal peptide" evidence="1">
    <location>
        <begin position="1"/>
        <end position="18"/>
    </location>
</feature>
<gene>
    <name evidence="3" type="ORF">AQPW35_32330</name>
</gene>
<proteinExistence type="predicted"/>
<evidence type="ECO:0000259" key="2">
    <source>
        <dbReference type="SMART" id="SM00754"/>
    </source>
</evidence>
<keyword evidence="1" id="KW-0732">Signal</keyword>
<name>A0A480AVF1_9BURK</name>
<keyword evidence="4" id="KW-1185">Reference proteome</keyword>
<comment type="caution">
    <text evidence="3">The sequence shown here is derived from an EMBL/GenBank/DDBJ whole genome shotgun (WGS) entry which is preliminary data.</text>
</comment>
<dbReference type="SMART" id="SM00754">
    <property type="entry name" value="CHRD"/>
    <property type="match status" value="1"/>
</dbReference>
<dbReference type="InterPro" id="IPR013424">
    <property type="entry name" value="Ice-binding_C"/>
</dbReference>
<reference evidence="4" key="1">
    <citation type="submission" date="2019-03" db="EMBL/GenBank/DDBJ databases">
        <title>Aquabacterium pictum sp.nov., the first bacteriochlorophyll a-containing freshwater bacterium in the genus Aquabacterium of the class Betaproteobacteria.</title>
        <authorList>
            <person name="Hirose S."/>
            <person name="Tank M."/>
            <person name="Hara E."/>
            <person name="Tamaki H."/>
            <person name="Takaichi S."/>
            <person name="Haruta S."/>
            <person name="Hanada S."/>
        </authorList>
    </citation>
    <scope>NUCLEOTIDE SEQUENCE [LARGE SCALE GENOMIC DNA]</scope>
    <source>
        <strain evidence="4">W35</strain>
    </source>
</reference>
<dbReference type="RefSeq" id="WP_162520819.1">
    <property type="nucleotide sequence ID" value="NZ_BJCL01000008.1"/>
</dbReference>
<feature type="domain" description="CHRD" evidence="2">
    <location>
        <begin position="21"/>
        <end position="162"/>
    </location>
</feature>
<feature type="chain" id="PRO_5019749842" description="CHRD domain-containing protein" evidence="1">
    <location>
        <begin position="19"/>
        <end position="190"/>
    </location>
</feature>